<protein>
    <recommendedName>
        <fullName evidence="4">Prenyltransferase and squalene oxidase repeat-containing protein</fullName>
    </recommendedName>
</protein>
<evidence type="ECO:0000256" key="1">
    <source>
        <dbReference type="SAM" id="MobiDB-lite"/>
    </source>
</evidence>
<evidence type="ECO:0000313" key="2">
    <source>
        <dbReference type="EMBL" id="SDD66617.1"/>
    </source>
</evidence>
<reference evidence="3" key="1">
    <citation type="submission" date="2016-10" db="EMBL/GenBank/DDBJ databases">
        <authorList>
            <person name="Varghese N."/>
            <person name="Submissions S."/>
        </authorList>
    </citation>
    <scope>NUCLEOTIDE SEQUENCE [LARGE SCALE GENOMIC DNA]</scope>
    <source>
        <strain evidence="3">CGMCC 4.3516</strain>
    </source>
</reference>
<dbReference type="CDD" id="cd00688">
    <property type="entry name" value="ISOPREN_C2_like"/>
    <property type="match status" value="1"/>
</dbReference>
<feature type="region of interest" description="Disordered" evidence="1">
    <location>
        <begin position="278"/>
        <end position="313"/>
    </location>
</feature>
<evidence type="ECO:0000313" key="3">
    <source>
        <dbReference type="Proteomes" id="UP000198949"/>
    </source>
</evidence>
<dbReference type="InterPro" id="IPR008930">
    <property type="entry name" value="Terpenoid_cyclase/PrenylTrfase"/>
</dbReference>
<organism evidence="2 3">
    <name type="scientific">Glycomyces harbinensis</name>
    <dbReference type="NCBI Taxonomy" id="58114"/>
    <lineage>
        <taxon>Bacteria</taxon>
        <taxon>Bacillati</taxon>
        <taxon>Actinomycetota</taxon>
        <taxon>Actinomycetes</taxon>
        <taxon>Glycomycetales</taxon>
        <taxon>Glycomycetaceae</taxon>
        <taxon>Glycomyces</taxon>
    </lineage>
</organism>
<sequence>MRDRIESSEAGRALAAASRDFSTWEYCLFLNSLLSLWNTSAEPAETRERIRRASGELLSRQHDKGYFPSAEFRFAPTEITALALVTLAQAGHRRDERIDRGLDFLSEQVRSADGSVRSTCEGEDVGWPRGPEPGRTIAATLITGEGLKRTYPASLTLLAFSLWDAHPDKRERITGFLLRQSRSGLWGPIRQAPPSPGFTGAVLTALIAATRDAAPFRRSFRYLRSTRLQPDRWLREEDVWVVSAHDQELYGSISIPATTWCRTAFELMRDPSRAKEALIANGPDPDFSTGLEDQNLVSPPVRRRDLQAPSIPR</sequence>
<proteinExistence type="predicted"/>
<dbReference type="AlphaFoldDB" id="A0A1G6WN24"/>
<keyword evidence="3" id="KW-1185">Reference proteome</keyword>
<name>A0A1G6WN24_9ACTN</name>
<accession>A0A1G6WN24</accession>
<gene>
    <name evidence="2" type="ORF">SAMN05216270_106101</name>
</gene>
<evidence type="ECO:0008006" key="4">
    <source>
        <dbReference type="Google" id="ProtNLM"/>
    </source>
</evidence>
<dbReference type="SUPFAM" id="SSF48239">
    <property type="entry name" value="Terpenoid cyclases/Protein prenyltransferases"/>
    <property type="match status" value="1"/>
</dbReference>
<dbReference type="EMBL" id="FNAD01000006">
    <property type="protein sequence ID" value="SDD66617.1"/>
    <property type="molecule type" value="Genomic_DNA"/>
</dbReference>
<dbReference type="Gene3D" id="1.50.10.20">
    <property type="match status" value="1"/>
</dbReference>
<dbReference type="Proteomes" id="UP000198949">
    <property type="component" value="Unassembled WGS sequence"/>
</dbReference>